<evidence type="ECO:0000313" key="1">
    <source>
        <dbReference type="EMBL" id="MCI71184.1"/>
    </source>
</evidence>
<sequence length="74" mass="7877">MNLCDAQMAESSGALSLLTGATLHSCLRDAQLTEAFQPSDSDLAQRASTPCAACNYQRLSQPSAANRRNAQLSF</sequence>
<name>A0A392UES3_9FABA</name>
<reference evidence="1 2" key="1">
    <citation type="journal article" date="2018" name="Front. Plant Sci.">
        <title>Red Clover (Trifolium pratense) and Zigzag Clover (T. medium) - A Picture of Genomic Similarities and Differences.</title>
        <authorList>
            <person name="Dluhosova J."/>
            <person name="Istvanek J."/>
            <person name="Nedelnik J."/>
            <person name="Repkova J."/>
        </authorList>
    </citation>
    <scope>NUCLEOTIDE SEQUENCE [LARGE SCALE GENOMIC DNA]</scope>
    <source>
        <strain evidence="2">cv. 10/8</strain>
        <tissue evidence="1">Leaf</tissue>
    </source>
</reference>
<dbReference type="Proteomes" id="UP000265520">
    <property type="component" value="Unassembled WGS sequence"/>
</dbReference>
<accession>A0A392UES3</accession>
<comment type="caution">
    <text evidence="1">The sequence shown here is derived from an EMBL/GenBank/DDBJ whole genome shotgun (WGS) entry which is preliminary data.</text>
</comment>
<protein>
    <submittedName>
        <fullName evidence="1">Uncharacterized protein</fullName>
    </submittedName>
</protein>
<dbReference type="EMBL" id="LXQA010791277">
    <property type="protein sequence ID" value="MCI71184.1"/>
    <property type="molecule type" value="Genomic_DNA"/>
</dbReference>
<keyword evidence="2" id="KW-1185">Reference proteome</keyword>
<organism evidence="1 2">
    <name type="scientific">Trifolium medium</name>
    <dbReference type="NCBI Taxonomy" id="97028"/>
    <lineage>
        <taxon>Eukaryota</taxon>
        <taxon>Viridiplantae</taxon>
        <taxon>Streptophyta</taxon>
        <taxon>Embryophyta</taxon>
        <taxon>Tracheophyta</taxon>
        <taxon>Spermatophyta</taxon>
        <taxon>Magnoliopsida</taxon>
        <taxon>eudicotyledons</taxon>
        <taxon>Gunneridae</taxon>
        <taxon>Pentapetalae</taxon>
        <taxon>rosids</taxon>
        <taxon>fabids</taxon>
        <taxon>Fabales</taxon>
        <taxon>Fabaceae</taxon>
        <taxon>Papilionoideae</taxon>
        <taxon>50 kb inversion clade</taxon>
        <taxon>NPAAA clade</taxon>
        <taxon>Hologalegina</taxon>
        <taxon>IRL clade</taxon>
        <taxon>Trifolieae</taxon>
        <taxon>Trifolium</taxon>
    </lineage>
</organism>
<evidence type="ECO:0000313" key="2">
    <source>
        <dbReference type="Proteomes" id="UP000265520"/>
    </source>
</evidence>
<feature type="non-terminal residue" evidence="1">
    <location>
        <position position="74"/>
    </location>
</feature>
<proteinExistence type="predicted"/>
<dbReference type="AlphaFoldDB" id="A0A392UES3"/>